<evidence type="ECO:0000256" key="2">
    <source>
        <dbReference type="ARBA" id="ARBA00022692"/>
    </source>
</evidence>
<comment type="subcellular location">
    <subcellularLocation>
        <location evidence="1">Endomembrane system</location>
        <topology evidence="1">Multi-pass membrane protein</topology>
    </subcellularLocation>
</comment>
<gene>
    <name evidence="7" type="ORF">FE392_03780</name>
</gene>
<reference evidence="8" key="1">
    <citation type="journal article" date="2024" name="Toxins">
        <title>Genome Sequence Analysis of Native Xenorhabdus Strains Isolated from Entomopathogenic Nematodes in Argentina.</title>
        <authorList>
            <person name="Palma L."/>
            <person name="Frizzo L."/>
            <person name="Kaiser S."/>
            <person name="Berry C."/>
            <person name="Caballero P."/>
            <person name="Bode H.B."/>
            <person name="Del Valle E.E."/>
        </authorList>
    </citation>
    <scope>NUCLEOTIDE SEQUENCE [LARGE SCALE GENOMIC DNA]</scope>
    <source>
        <strain evidence="8">12</strain>
    </source>
</reference>
<proteinExistence type="predicted"/>
<feature type="transmembrane region" description="Helical" evidence="5">
    <location>
        <begin position="7"/>
        <end position="32"/>
    </location>
</feature>
<feature type="transmembrane region" description="Helical" evidence="5">
    <location>
        <begin position="134"/>
        <end position="153"/>
    </location>
</feature>
<dbReference type="Pfam" id="PF07690">
    <property type="entry name" value="MFS_1"/>
    <property type="match status" value="1"/>
</dbReference>
<protein>
    <submittedName>
        <fullName evidence="7">MFS transporter</fullName>
    </submittedName>
</protein>
<feature type="transmembrane region" description="Helical" evidence="5">
    <location>
        <begin position="73"/>
        <end position="91"/>
    </location>
</feature>
<accession>A0ABU4S5H1</accession>
<dbReference type="PANTHER" id="PTHR23534:SF1">
    <property type="entry name" value="MAJOR FACILITATOR SUPERFAMILY PROTEIN"/>
    <property type="match status" value="1"/>
</dbReference>
<name>A0ABU4S5H1_9GAMM</name>
<keyword evidence="4 5" id="KW-0472">Membrane</keyword>
<dbReference type="Gene3D" id="1.20.1250.20">
    <property type="entry name" value="MFS general substrate transporter like domains"/>
    <property type="match status" value="1"/>
</dbReference>
<evidence type="ECO:0000313" key="7">
    <source>
        <dbReference type="EMBL" id="MDX7986455.1"/>
    </source>
</evidence>
<evidence type="ECO:0000256" key="3">
    <source>
        <dbReference type="ARBA" id="ARBA00022989"/>
    </source>
</evidence>
<dbReference type="PANTHER" id="PTHR23534">
    <property type="entry name" value="MFS PERMEASE"/>
    <property type="match status" value="1"/>
</dbReference>
<feature type="transmembrane region" description="Helical" evidence="5">
    <location>
        <begin position="165"/>
        <end position="186"/>
    </location>
</feature>
<keyword evidence="8" id="KW-1185">Reference proteome</keyword>
<dbReference type="InterPro" id="IPR020846">
    <property type="entry name" value="MFS_dom"/>
</dbReference>
<feature type="transmembrane region" description="Helical" evidence="5">
    <location>
        <begin position="308"/>
        <end position="330"/>
    </location>
</feature>
<feature type="transmembrane region" description="Helical" evidence="5">
    <location>
        <begin position="342"/>
        <end position="365"/>
    </location>
</feature>
<dbReference type="InterPro" id="IPR036259">
    <property type="entry name" value="MFS_trans_sf"/>
</dbReference>
<feature type="transmembrane region" description="Helical" evidence="5">
    <location>
        <begin position="257"/>
        <end position="277"/>
    </location>
</feature>
<sequence length="408" mass="44295">MNRNHLNIFLLFIGQGLTGTIVSLLTLTSTLVGNRLSPMDSLSTLPVTATVCGAALMVYYASMLMEKYGRRNAFAIGNVIGIAGSGLAGIAIVHQSFAFFTLGTFILGGSTVFNQYYRFAAAEVFDNASSKKKAISLIIGGGITGGILGPYIAAKGAYLFPEYHFLGTFLLSAAVCIVTLITQLFIRLPVVHKNKTTPLVSKESSQRDDFSGLLKSKLFFLATGSCAVGFSLMTLLMNATPLAMLHKQFSIEESSFVLQWHFFAMYAPALALPFWVGRFKTANLIMSGAVFFLVGMVIAIFWDEKLGFLFSLIFIGLGWAFMFNGGTFLLNEFINSPFKHKLQGINSLVTYFSNMAASLSIGAIMGYQAGWGILNGAGIVVIGAFMVVFFIKSRGCKKYEQPQCRSVD</sequence>
<dbReference type="PROSITE" id="PS00216">
    <property type="entry name" value="SUGAR_TRANSPORT_1"/>
    <property type="match status" value="1"/>
</dbReference>
<dbReference type="InterPro" id="IPR005829">
    <property type="entry name" value="Sugar_transporter_CS"/>
</dbReference>
<dbReference type="PROSITE" id="PS50850">
    <property type="entry name" value="MFS"/>
    <property type="match status" value="1"/>
</dbReference>
<dbReference type="Proteomes" id="UP001271890">
    <property type="component" value="Unassembled WGS sequence"/>
</dbReference>
<feature type="transmembrane region" description="Helical" evidence="5">
    <location>
        <begin position="284"/>
        <end position="302"/>
    </location>
</feature>
<keyword evidence="2 5" id="KW-0812">Transmembrane</keyword>
<evidence type="ECO:0000256" key="4">
    <source>
        <dbReference type="ARBA" id="ARBA00023136"/>
    </source>
</evidence>
<dbReference type="InterPro" id="IPR011701">
    <property type="entry name" value="MFS"/>
</dbReference>
<dbReference type="RefSeq" id="WP_319928889.1">
    <property type="nucleotide sequence ID" value="NZ_VCDN01000012.1"/>
</dbReference>
<comment type="caution">
    <text evidence="7">The sequence shown here is derived from an EMBL/GenBank/DDBJ whole genome shotgun (WGS) entry which is preliminary data.</text>
</comment>
<dbReference type="SUPFAM" id="SSF103473">
    <property type="entry name" value="MFS general substrate transporter"/>
    <property type="match status" value="1"/>
</dbReference>
<evidence type="ECO:0000256" key="5">
    <source>
        <dbReference type="SAM" id="Phobius"/>
    </source>
</evidence>
<feature type="transmembrane region" description="Helical" evidence="5">
    <location>
        <begin position="218"/>
        <end position="237"/>
    </location>
</feature>
<feature type="transmembrane region" description="Helical" evidence="5">
    <location>
        <begin position="44"/>
        <end position="61"/>
    </location>
</feature>
<feature type="domain" description="Major facilitator superfamily (MFS) profile" evidence="6">
    <location>
        <begin position="7"/>
        <end position="395"/>
    </location>
</feature>
<feature type="transmembrane region" description="Helical" evidence="5">
    <location>
        <begin position="97"/>
        <end position="113"/>
    </location>
</feature>
<evidence type="ECO:0000313" key="8">
    <source>
        <dbReference type="Proteomes" id="UP001271890"/>
    </source>
</evidence>
<organism evidence="7 8">
    <name type="scientific">Xenorhabdus santafensis</name>
    <dbReference type="NCBI Taxonomy" id="2582833"/>
    <lineage>
        <taxon>Bacteria</taxon>
        <taxon>Pseudomonadati</taxon>
        <taxon>Pseudomonadota</taxon>
        <taxon>Gammaproteobacteria</taxon>
        <taxon>Enterobacterales</taxon>
        <taxon>Morganellaceae</taxon>
        <taxon>Xenorhabdus</taxon>
    </lineage>
</organism>
<feature type="transmembrane region" description="Helical" evidence="5">
    <location>
        <begin position="371"/>
        <end position="391"/>
    </location>
</feature>
<evidence type="ECO:0000256" key="1">
    <source>
        <dbReference type="ARBA" id="ARBA00004127"/>
    </source>
</evidence>
<evidence type="ECO:0000259" key="6">
    <source>
        <dbReference type="PROSITE" id="PS50850"/>
    </source>
</evidence>
<dbReference type="CDD" id="cd06174">
    <property type="entry name" value="MFS"/>
    <property type="match status" value="1"/>
</dbReference>
<dbReference type="EMBL" id="VCDN01000012">
    <property type="protein sequence ID" value="MDX7986455.1"/>
    <property type="molecule type" value="Genomic_DNA"/>
</dbReference>
<keyword evidence="3 5" id="KW-1133">Transmembrane helix</keyword>